<evidence type="ECO:0000256" key="1">
    <source>
        <dbReference type="SAM" id="MobiDB-lite"/>
    </source>
</evidence>
<dbReference type="OrthoDB" id="5297217at2759"/>
<evidence type="ECO:0000313" key="3">
    <source>
        <dbReference type="EMBL" id="KAF9471681.1"/>
    </source>
</evidence>
<comment type="caution">
    <text evidence="3">The sequence shown here is derived from an EMBL/GenBank/DDBJ whole genome shotgun (WGS) entry which is preliminary data.</text>
</comment>
<dbReference type="AlphaFoldDB" id="A0A9P6CLX5"/>
<accession>A0A9P6CLX5</accession>
<keyword evidence="4" id="KW-1185">Reference proteome</keyword>
<proteinExistence type="predicted"/>
<feature type="region of interest" description="Disordered" evidence="1">
    <location>
        <begin position="542"/>
        <end position="593"/>
    </location>
</feature>
<name>A0A9P6CLX5_9AGAR</name>
<feature type="compositionally biased region" description="Acidic residues" evidence="1">
    <location>
        <begin position="551"/>
        <end position="562"/>
    </location>
</feature>
<evidence type="ECO:0000313" key="4">
    <source>
        <dbReference type="Proteomes" id="UP000807469"/>
    </source>
</evidence>
<organism evidence="3 4">
    <name type="scientific">Pholiota conissans</name>
    <dbReference type="NCBI Taxonomy" id="109636"/>
    <lineage>
        <taxon>Eukaryota</taxon>
        <taxon>Fungi</taxon>
        <taxon>Dikarya</taxon>
        <taxon>Basidiomycota</taxon>
        <taxon>Agaricomycotina</taxon>
        <taxon>Agaricomycetes</taxon>
        <taxon>Agaricomycetidae</taxon>
        <taxon>Agaricales</taxon>
        <taxon>Agaricineae</taxon>
        <taxon>Strophariaceae</taxon>
        <taxon>Pholiota</taxon>
    </lineage>
</organism>
<sequence>MTRPSTTHTNSTGHAERAEFTTPYTCPSLHSLPLDVLPSIFTQLADQRDWAAAALVSRAFNRHATPFLYRTLDSRVISKTFIHHPSTTLLARPELARYVRHVTETGAIHRGMLPHHPNITQHTIAALALCINLQSLTWIDDASSPHTSSSPNASLTSSPSPSPHTATTVSTTTNTKITTLTPLLPLLLHTVRALPHRPLRELTIRTHNALGDEVWCMIGAMRGLVRVRVWCMEGPPRGVGMGTERGLEVGKTLRALELGVSSFGYAVVELLAQLPFLQDLRLKGTPASSIPQILALLPSLRTLDTEYMVFSGGDKSQSQHRGHDRTLTDTSLIQRNSENDNSSGPALQHLTVRTSAGDALGVQMMWTWILDELVRQAGLETFRLHAYAYSSLSYVGFRRGSGSVPPLHAYASPTTTSNANANSNSNSNPTPNPNTLQAKEQDTTPDALGHGIAIPRCFLLDMAARHGTTLRAFAVSEARMALVDVRYACRVFERLEVFGCALSSPDVDSIMDAIAPAKYLHTLKLHVQWIKSDCDDRDDDYNDGYDNTNISDEDTTTSESNDDALPTANSNYNTNPRESDSKGSNWPPHPQNEYFTLSDARRMMHKTRLRFISIGHVQYMGKWVLRETLKPGGCNYELAGSEVDRGGEEDGRGSEVAFVVEVGLAEERWKT</sequence>
<gene>
    <name evidence="3" type="ORF">BDN70DRAFT_926055</name>
</gene>
<feature type="compositionally biased region" description="Polar residues" evidence="1">
    <location>
        <begin position="567"/>
        <end position="576"/>
    </location>
</feature>
<dbReference type="Pfam" id="PF12937">
    <property type="entry name" value="F-box-like"/>
    <property type="match status" value="1"/>
</dbReference>
<feature type="compositionally biased region" description="Low complexity" evidence="1">
    <location>
        <begin position="411"/>
        <end position="435"/>
    </location>
</feature>
<feature type="region of interest" description="Disordered" evidence="1">
    <location>
        <begin position="147"/>
        <end position="172"/>
    </location>
</feature>
<reference evidence="3" key="1">
    <citation type="submission" date="2020-11" db="EMBL/GenBank/DDBJ databases">
        <authorList>
            <consortium name="DOE Joint Genome Institute"/>
            <person name="Ahrendt S."/>
            <person name="Riley R."/>
            <person name="Andreopoulos W."/>
            <person name="Labutti K."/>
            <person name="Pangilinan J."/>
            <person name="Ruiz-Duenas F.J."/>
            <person name="Barrasa J.M."/>
            <person name="Sanchez-Garcia M."/>
            <person name="Camarero S."/>
            <person name="Miyauchi S."/>
            <person name="Serrano A."/>
            <person name="Linde D."/>
            <person name="Babiker R."/>
            <person name="Drula E."/>
            <person name="Ayuso-Fernandez I."/>
            <person name="Pacheco R."/>
            <person name="Padilla G."/>
            <person name="Ferreira P."/>
            <person name="Barriuso J."/>
            <person name="Kellner H."/>
            <person name="Castanera R."/>
            <person name="Alfaro M."/>
            <person name="Ramirez L."/>
            <person name="Pisabarro A.G."/>
            <person name="Kuo A."/>
            <person name="Tritt A."/>
            <person name="Lipzen A."/>
            <person name="He G."/>
            <person name="Yan M."/>
            <person name="Ng V."/>
            <person name="Cullen D."/>
            <person name="Martin F."/>
            <person name="Rosso M.-N."/>
            <person name="Henrissat B."/>
            <person name="Hibbett D."/>
            <person name="Martinez A.T."/>
            <person name="Grigoriev I.V."/>
        </authorList>
    </citation>
    <scope>NUCLEOTIDE SEQUENCE</scope>
    <source>
        <strain evidence="3">CIRM-BRFM 674</strain>
    </source>
</reference>
<dbReference type="InterPro" id="IPR001810">
    <property type="entry name" value="F-box_dom"/>
</dbReference>
<dbReference type="SUPFAM" id="SSF52047">
    <property type="entry name" value="RNI-like"/>
    <property type="match status" value="1"/>
</dbReference>
<feature type="domain" description="F-box" evidence="2">
    <location>
        <begin position="30"/>
        <end position="73"/>
    </location>
</feature>
<dbReference type="Proteomes" id="UP000807469">
    <property type="component" value="Unassembled WGS sequence"/>
</dbReference>
<evidence type="ECO:0000259" key="2">
    <source>
        <dbReference type="Pfam" id="PF12937"/>
    </source>
</evidence>
<feature type="region of interest" description="Disordered" evidence="1">
    <location>
        <begin position="408"/>
        <end position="442"/>
    </location>
</feature>
<dbReference type="EMBL" id="MU155641">
    <property type="protein sequence ID" value="KAF9471681.1"/>
    <property type="molecule type" value="Genomic_DNA"/>
</dbReference>
<dbReference type="SUPFAM" id="SSF81383">
    <property type="entry name" value="F-box domain"/>
    <property type="match status" value="1"/>
</dbReference>
<protein>
    <recommendedName>
        <fullName evidence="2">F-box domain-containing protein</fullName>
    </recommendedName>
</protein>
<dbReference type="InterPro" id="IPR036047">
    <property type="entry name" value="F-box-like_dom_sf"/>
</dbReference>